<sequence>MNLVVLASLILFILILSMLLSKKSRESKKAEALFWERERLADSVRRKPLDHLDYIKIPLDTFPLNLMEENPEVRECVDILKTLSTQPIVNLTGYSNTDLKLEYGTANITALSDYDQNYTVLVRTLQKWADLLWDNGFVSQAAAIMEFAVSTKTDISRTYYRLAEYYCANGQKDKISFLVQTAQSLHSANSKAIVRTLQESYP</sequence>
<proteinExistence type="predicted"/>
<organism evidence="1 2">
    <name type="scientific">Candidatus Acetatifactor stercoripullorum</name>
    <dbReference type="NCBI Taxonomy" id="2838414"/>
    <lineage>
        <taxon>Bacteria</taxon>
        <taxon>Bacillati</taxon>
        <taxon>Bacillota</taxon>
        <taxon>Clostridia</taxon>
        <taxon>Lachnospirales</taxon>
        <taxon>Lachnospiraceae</taxon>
        <taxon>Acetatifactor</taxon>
    </lineage>
</organism>
<protein>
    <submittedName>
        <fullName evidence="1">Uncharacterized protein</fullName>
    </submittedName>
</protein>
<dbReference type="Proteomes" id="UP000824265">
    <property type="component" value="Unassembled WGS sequence"/>
</dbReference>
<dbReference type="RefSeq" id="WP_318704322.1">
    <property type="nucleotide sequence ID" value="NZ_CALWMU010000014.1"/>
</dbReference>
<dbReference type="SUPFAM" id="SSF48452">
    <property type="entry name" value="TPR-like"/>
    <property type="match status" value="1"/>
</dbReference>
<evidence type="ECO:0000313" key="1">
    <source>
        <dbReference type="EMBL" id="HIW81608.1"/>
    </source>
</evidence>
<accession>A0A9D1R6W7</accession>
<dbReference type="InterPro" id="IPR011990">
    <property type="entry name" value="TPR-like_helical_dom_sf"/>
</dbReference>
<gene>
    <name evidence="1" type="ORF">H9742_08845</name>
</gene>
<dbReference type="EMBL" id="DXGH01000049">
    <property type="protein sequence ID" value="HIW81608.1"/>
    <property type="molecule type" value="Genomic_DNA"/>
</dbReference>
<comment type="caution">
    <text evidence="1">The sequence shown here is derived from an EMBL/GenBank/DDBJ whole genome shotgun (WGS) entry which is preliminary data.</text>
</comment>
<reference evidence="1" key="1">
    <citation type="journal article" date="2021" name="PeerJ">
        <title>Extensive microbial diversity within the chicken gut microbiome revealed by metagenomics and culture.</title>
        <authorList>
            <person name="Gilroy R."/>
            <person name="Ravi A."/>
            <person name="Getino M."/>
            <person name="Pursley I."/>
            <person name="Horton D.L."/>
            <person name="Alikhan N.F."/>
            <person name="Baker D."/>
            <person name="Gharbi K."/>
            <person name="Hall N."/>
            <person name="Watson M."/>
            <person name="Adriaenssens E.M."/>
            <person name="Foster-Nyarko E."/>
            <person name="Jarju S."/>
            <person name="Secka A."/>
            <person name="Antonio M."/>
            <person name="Oren A."/>
            <person name="Chaudhuri R.R."/>
            <person name="La Ragione R."/>
            <person name="Hildebrand F."/>
            <person name="Pallen M.J."/>
        </authorList>
    </citation>
    <scope>NUCLEOTIDE SEQUENCE</scope>
    <source>
        <strain evidence="1">CHK195-6426</strain>
    </source>
</reference>
<reference evidence="1" key="2">
    <citation type="submission" date="2021-04" db="EMBL/GenBank/DDBJ databases">
        <authorList>
            <person name="Gilroy R."/>
        </authorList>
    </citation>
    <scope>NUCLEOTIDE SEQUENCE</scope>
    <source>
        <strain evidence="1">CHK195-6426</strain>
    </source>
</reference>
<evidence type="ECO:0000313" key="2">
    <source>
        <dbReference type="Proteomes" id="UP000824265"/>
    </source>
</evidence>
<dbReference type="AlphaFoldDB" id="A0A9D1R6W7"/>
<name>A0A9D1R6W7_9FIRM</name>